<accession>A0A418QRP6</accession>
<proteinExistence type="predicted"/>
<evidence type="ECO:0008006" key="3">
    <source>
        <dbReference type="Google" id="ProtNLM"/>
    </source>
</evidence>
<dbReference type="OrthoDB" id="886866at2"/>
<dbReference type="RefSeq" id="WP_119656762.1">
    <property type="nucleotide sequence ID" value="NZ_JBHUOI010000015.1"/>
</dbReference>
<comment type="caution">
    <text evidence="1">The sequence shown here is derived from an EMBL/GenBank/DDBJ whole genome shotgun (WGS) entry which is preliminary data.</text>
</comment>
<dbReference type="EMBL" id="QYCN01000026">
    <property type="protein sequence ID" value="RIY07824.1"/>
    <property type="molecule type" value="Genomic_DNA"/>
</dbReference>
<dbReference type="Proteomes" id="UP000284250">
    <property type="component" value="Unassembled WGS sequence"/>
</dbReference>
<sequence length="198" mass="21024">MLQPAYSTHLAAEVRRFFSLSPAELGRYLGVPAMQVAHVEAGRRGLTTRAESRLLTLAQLLPLPHGAGAPLELPVRPAEALPGDGEAATGPLTARLRRCDYLAARARFELENQQQRTAAAARRRAALVRLRADLLAATPAAPPDPAFDPAHAARWLARLTADTAAAPAPPTAAELTLLAVRLAALEFEADQLREALGG</sequence>
<dbReference type="AlphaFoldDB" id="A0A418QRP6"/>
<gene>
    <name evidence="1" type="ORF">D0T11_15725</name>
</gene>
<name>A0A418QRP6_9BACT</name>
<reference evidence="1 2" key="1">
    <citation type="submission" date="2019-01" db="EMBL/GenBank/DDBJ databases">
        <title>Hymenobacter humicola sp. nov., isolated from soils in Antarctica.</title>
        <authorList>
            <person name="Sedlacek I."/>
            <person name="Holochova P."/>
            <person name="Kralova S."/>
            <person name="Pantucek R."/>
            <person name="Stankova E."/>
            <person name="Vrbovska V."/>
            <person name="Kristofova L."/>
            <person name="Svec P."/>
            <person name="Busse H.-J."/>
        </authorList>
    </citation>
    <scope>NUCLEOTIDE SEQUENCE [LARGE SCALE GENOMIC DNA]</scope>
    <source>
        <strain evidence="1 2">CCM 8852</strain>
    </source>
</reference>
<keyword evidence="2" id="KW-1185">Reference proteome</keyword>
<protein>
    <recommendedName>
        <fullName evidence="3">XRE family transcriptional regulator</fullName>
    </recommendedName>
</protein>
<evidence type="ECO:0000313" key="2">
    <source>
        <dbReference type="Proteomes" id="UP000284250"/>
    </source>
</evidence>
<evidence type="ECO:0000313" key="1">
    <source>
        <dbReference type="EMBL" id="RIY07824.1"/>
    </source>
</evidence>
<organism evidence="1 2">
    <name type="scientific">Hymenobacter rubripertinctus</name>
    <dbReference type="NCBI Taxonomy" id="2029981"/>
    <lineage>
        <taxon>Bacteria</taxon>
        <taxon>Pseudomonadati</taxon>
        <taxon>Bacteroidota</taxon>
        <taxon>Cytophagia</taxon>
        <taxon>Cytophagales</taxon>
        <taxon>Hymenobacteraceae</taxon>
        <taxon>Hymenobacter</taxon>
    </lineage>
</organism>